<reference evidence="1 2" key="1">
    <citation type="submission" date="2018-08" db="EMBL/GenBank/DDBJ databases">
        <title>Genomic Encyclopedia of Archaeal and Bacterial Type Strains, Phase II (KMG-II): from individual species to whole genera.</title>
        <authorList>
            <person name="Goeker M."/>
        </authorList>
    </citation>
    <scope>NUCLEOTIDE SEQUENCE [LARGE SCALE GENOMIC DNA]</scope>
    <source>
        <strain evidence="1 2">DSM 45791</strain>
    </source>
</reference>
<evidence type="ECO:0000313" key="2">
    <source>
        <dbReference type="Proteomes" id="UP000256269"/>
    </source>
</evidence>
<proteinExistence type="predicted"/>
<organism evidence="1 2">
    <name type="scientific">Kutzneria buriramensis</name>
    <dbReference type="NCBI Taxonomy" id="1045776"/>
    <lineage>
        <taxon>Bacteria</taxon>
        <taxon>Bacillati</taxon>
        <taxon>Actinomycetota</taxon>
        <taxon>Actinomycetes</taxon>
        <taxon>Pseudonocardiales</taxon>
        <taxon>Pseudonocardiaceae</taxon>
        <taxon>Kutzneria</taxon>
    </lineage>
</organism>
<dbReference type="EMBL" id="QUNO01000009">
    <property type="protein sequence ID" value="REH43659.1"/>
    <property type="molecule type" value="Genomic_DNA"/>
</dbReference>
<dbReference type="RefSeq" id="WP_116177100.1">
    <property type="nucleotide sequence ID" value="NZ_CP144375.1"/>
</dbReference>
<name>A0A3E0HEG0_9PSEU</name>
<dbReference type="Proteomes" id="UP000256269">
    <property type="component" value="Unassembled WGS sequence"/>
</dbReference>
<keyword evidence="2" id="KW-1185">Reference proteome</keyword>
<comment type="caution">
    <text evidence="1">The sequence shown here is derived from an EMBL/GenBank/DDBJ whole genome shotgun (WGS) entry which is preliminary data.</text>
</comment>
<accession>A0A3E0HEG0</accession>
<gene>
    <name evidence="1" type="ORF">BCF44_109202</name>
</gene>
<evidence type="ECO:0000313" key="1">
    <source>
        <dbReference type="EMBL" id="REH43659.1"/>
    </source>
</evidence>
<dbReference type="AlphaFoldDB" id="A0A3E0HEG0"/>
<sequence>MTGRTPEQIAAGARCIYHADIVQVMVSLGDVDGAHAYLSKIEQAEGEQLVRNVTDLIALRLGLIPPEMLPGKDG</sequence>
<protein>
    <submittedName>
        <fullName evidence="1">Uncharacterized protein</fullName>
    </submittedName>
</protein>